<feature type="region of interest" description="Disordered" evidence="1">
    <location>
        <begin position="48"/>
        <end position="81"/>
    </location>
</feature>
<reference evidence="3 4" key="1">
    <citation type="submission" date="2019-02" db="EMBL/GenBank/DDBJ databases">
        <title>Deep-cultivation of Planctomycetes and their phenomic and genomic characterization uncovers novel biology.</title>
        <authorList>
            <person name="Wiegand S."/>
            <person name="Jogler M."/>
            <person name="Boedeker C."/>
            <person name="Pinto D."/>
            <person name="Vollmers J."/>
            <person name="Rivas-Marin E."/>
            <person name="Kohn T."/>
            <person name="Peeters S.H."/>
            <person name="Heuer A."/>
            <person name="Rast P."/>
            <person name="Oberbeckmann S."/>
            <person name="Bunk B."/>
            <person name="Jeske O."/>
            <person name="Meyerdierks A."/>
            <person name="Storesund J.E."/>
            <person name="Kallscheuer N."/>
            <person name="Luecker S."/>
            <person name="Lage O.M."/>
            <person name="Pohl T."/>
            <person name="Merkel B.J."/>
            <person name="Hornburger P."/>
            <person name="Mueller R.-W."/>
            <person name="Bruemmer F."/>
            <person name="Labrenz M."/>
            <person name="Spormann A.M."/>
            <person name="Op den Camp H."/>
            <person name="Overmann J."/>
            <person name="Amann R."/>
            <person name="Jetten M.S.M."/>
            <person name="Mascher T."/>
            <person name="Medema M.H."/>
            <person name="Devos D.P."/>
            <person name="Kaster A.-K."/>
            <person name="Ovreas L."/>
            <person name="Rohde M."/>
            <person name="Galperin M.Y."/>
            <person name="Jogler C."/>
        </authorList>
    </citation>
    <scope>NUCLEOTIDE SEQUENCE [LARGE SCALE GENOMIC DNA]</scope>
    <source>
        <strain evidence="3 4">Pan265</strain>
    </source>
</reference>
<keyword evidence="2" id="KW-0472">Membrane</keyword>
<dbReference type="AlphaFoldDB" id="A0A518BVH1"/>
<evidence type="ECO:0000256" key="2">
    <source>
        <dbReference type="SAM" id="Phobius"/>
    </source>
</evidence>
<feature type="compositionally biased region" description="Acidic residues" evidence="1">
    <location>
        <begin position="58"/>
        <end position="67"/>
    </location>
</feature>
<evidence type="ECO:0000313" key="3">
    <source>
        <dbReference type="EMBL" id="QDU70934.1"/>
    </source>
</evidence>
<keyword evidence="4" id="KW-1185">Reference proteome</keyword>
<organism evidence="3 4">
    <name type="scientific">Mucisphaera calidilacus</name>
    <dbReference type="NCBI Taxonomy" id="2527982"/>
    <lineage>
        <taxon>Bacteria</taxon>
        <taxon>Pseudomonadati</taxon>
        <taxon>Planctomycetota</taxon>
        <taxon>Phycisphaerae</taxon>
        <taxon>Phycisphaerales</taxon>
        <taxon>Phycisphaeraceae</taxon>
        <taxon>Mucisphaera</taxon>
    </lineage>
</organism>
<dbReference type="EMBL" id="CP036280">
    <property type="protein sequence ID" value="QDU70934.1"/>
    <property type="molecule type" value="Genomic_DNA"/>
</dbReference>
<dbReference type="RefSeq" id="WP_145445072.1">
    <property type="nucleotide sequence ID" value="NZ_CP036280.1"/>
</dbReference>
<keyword evidence="2" id="KW-0812">Transmembrane</keyword>
<dbReference type="Proteomes" id="UP000320386">
    <property type="component" value="Chromosome"/>
</dbReference>
<protein>
    <submittedName>
        <fullName evidence="3">Uncharacterized protein</fullName>
    </submittedName>
</protein>
<evidence type="ECO:0000256" key="1">
    <source>
        <dbReference type="SAM" id="MobiDB-lite"/>
    </source>
</evidence>
<evidence type="ECO:0000313" key="4">
    <source>
        <dbReference type="Proteomes" id="UP000320386"/>
    </source>
</evidence>
<gene>
    <name evidence="3" type="ORF">Pan265_07780</name>
</gene>
<proteinExistence type="predicted"/>
<name>A0A518BVH1_9BACT</name>
<feature type="transmembrane region" description="Helical" evidence="2">
    <location>
        <begin position="21"/>
        <end position="43"/>
    </location>
</feature>
<dbReference type="KEGG" id="mcad:Pan265_07780"/>
<feature type="region of interest" description="Disordered" evidence="1">
    <location>
        <begin position="105"/>
        <end position="135"/>
    </location>
</feature>
<accession>A0A518BVH1</accession>
<sequence length="179" mass="19282">MSDQKNRCDGCSGEGPCCKCGMLIVLVVAATLALGAAAAWWYWGSEQTNETRVPPAVEEPEQAEPETEPQASAPVESGSSEVLDYIRREDADAEAGKVHREQRMLRIGPAGPPDGATSTQQPVLREPVVSDAPPEMITPEAATLSRYGRIAREIQDVVEALDRLEIRLSEAVSERAGQP</sequence>
<keyword evidence="2" id="KW-1133">Transmembrane helix</keyword>